<dbReference type="Gene3D" id="1.10.730.10">
    <property type="entry name" value="Isoleucyl-tRNA Synthetase, Domain 1"/>
    <property type="match status" value="1"/>
</dbReference>
<keyword evidence="4" id="KW-0436">Ligase</keyword>
<dbReference type="AlphaFoldDB" id="A0A4Y2H197"/>
<evidence type="ECO:0000259" key="3">
    <source>
        <dbReference type="SMART" id="SM00836"/>
    </source>
</evidence>
<dbReference type="PANTHER" id="PTHR11956:SF5">
    <property type="entry name" value="ARGININE--TRNA LIGASE, CYTOPLASMIC"/>
    <property type="match status" value="1"/>
</dbReference>
<dbReference type="Pfam" id="PF05746">
    <property type="entry name" value="DALR_1"/>
    <property type="match status" value="1"/>
</dbReference>
<evidence type="ECO:0000256" key="2">
    <source>
        <dbReference type="ARBA" id="ARBA00049339"/>
    </source>
</evidence>
<comment type="catalytic activity">
    <reaction evidence="2">
        <text>tRNA(Arg) + L-arginine + ATP = L-arginyl-tRNA(Arg) + AMP + diphosphate</text>
        <dbReference type="Rhea" id="RHEA:20301"/>
        <dbReference type="Rhea" id="RHEA-COMP:9658"/>
        <dbReference type="Rhea" id="RHEA-COMP:9673"/>
        <dbReference type="ChEBI" id="CHEBI:30616"/>
        <dbReference type="ChEBI" id="CHEBI:32682"/>
        <dbReference type="ChEBI" id="CHEBI:33019"/>
        <dbReference type="ChEBI" id="CHEBI:78442"/>
        <dbReference type="ChEBI" id="CHEBI:78513"/>
        <dbReference type="ChEBI" id="CHEBI:456215"/>
        <dbReference type="EC" id="6.1.1.19"/>
    </reaction>
</comment>
<dbReference type="EMBL" id="BGPR01001658">
    <property type="protein sequence ID" value="GBM58949.1"/>
    <property type="molecule type" value="Genomic_DNA"/>
</dbReference>
<dbReference type="PANTHER" id="PTHR11956">
    <property type="entry name" value="ARGINYL-TRNA SYNTHETASE"/>
    <property type="match status" value="1"/>
</dbReference>
<sequence>MLTRKNDMVLDFDFAKVKEQSKDNPIFYVQYAHARAHSLMRNAPKELPTADPSLLKTDGELFLIKTLAKWLDVVEIAARLCEPHRITFYLLEVAEAFHVSFHTD</sequence>
<organism evidence="4 5">
    <name type="scientific">Araneus ventricosus</name>
    <name type="common">Orbweaver spider</name>
    <name type="synonym">Epeira ventricosa</name>
    <dbReference type="NCBI Taxonomy" id="182803"/>
    <lineage>
        <taxon>Eukaryota</taxon>
        <taxon>Metazoa</taxon>
        <taxon>Ecdysozoa</taxon>
        <taxon>Arthropoda</taxon>
        <taxon>Chelicerata</taxon>
        <taxon>Arachnida</taxon>
        <taxon>Araneae</taxon>
        <taxon>Araneomorphae</taxon>
        <taxon>Entelegynae</taxon>
        <taxon>Araneoidea</taxon>
        <taxon>Araneidae</taxon>
        <taxon>Araneus</taxon>
    </lineage>
</organism>
<dbReference type="InterPro" id="IPR009080">
    <property type="entry name" value="tRNAsynth_Ia_anticodon-bd"/>
</dbReference>
<name>A0A4Y2H197_ARAVE</name>
<evidence type="ECO:0000313" key="4">
    <source>
        <dbReference type="EMBL" id="GBM58949.1"/>
    </source>
</evidence>
<dbReference type="OrthoDB" id="6537742at2759"/>
<dbReference type="GO" id="GO:0006420">
    <property type="term" value="P:arginyl-tRNA aminoacylation"/>
    <property type="evidence" value="ECO:0007669"/>
    <property type="project" value="InterPro"/>
</dbReference>
<feature type="domain" description="DALR anticodon binding" evidence="3">
    <location>
        <begin position="29"/>
        <end position="104"/>
    </location>
</feature>
<dbReference type="SUPFAM" id="SSF47323">
    <property type="entry name" value="Anticodon-binding domain of a subclass of class I aminoacyl-tRNA synthetases"/>
    <property type="match status" value="1"/>
</dbReference>
<evidence type="ECO:0000313" key="5">
    <source>
        <dbReference type="Proteomes" id="UP000499080"/>
    </source>
</evidence>
<accession>A0A4Y2H197</accession>
<comment type="caution">
    <text evidence="4">The sequence shown here is derived from an EMBL/GenBank/DDBJ whole genome shotgun (WGS) entry which is preliminary data.</text>
</comment>
<dbReference type="GO" id="GO:0004814">
    <property type="term" value="F:arginine-tRNA ligase activity"/>
    <property type="evidence" value="ECO:0007669"/>
    <property type="project" value="UniProtKB-EC"/>
</dbReference>
<gene>
    <name evidence="4" type="primary">argS</name>
    <name evidence="4" type="ORF">AVEN_35947_1</name>
</gene>
<dbReference type="InterPro" id="IPR001278">
    <property type="entry name" value="Arg-tRNA-ligase"/>
</dbReference>
<dbReference type="GO" id="GO:0005524">
    <property type="term" value="F:ATP binding"/>
    <property type="evidence" value="ECO:0007669"/>
    <property type="project" value="InterPro"/>
</dbReference>
<evidence type="ECO:0000256" key="1">
    <source>
        <dbReference type="ARBA" id="ARBA00012837"/>
    </source>
</evidence>
<proteinExistence type="predicted"/>
<dbReference type="InterPro" id="IPR008909">
    <property type="entry name" value="DALR_anticod-bd"/>
</dbReference>
<protein>
    <recommendedName>
        <fullName evidence="1">arginine--tRNA ligase</fullName>
        <ecNumber evidence="1">6.1.1.19</ecNumber>
    </recommendedName>
</protein>
<dbReference type="Proteomes" id="UP000499080">
    <property type="component" value="Unassembled WGS sequence"/>
</dbReference>
<dbReference type="EC" id="6.1.1.19" evidence="1"/>
<dbReference type="SMART" id="SM00836">
    <property type="entry name" value="DALR_1"/>
    <property type="match status" value="1"/>
</dbReference>
<reference evidence="4 5" key="1">
    <citation type="journal article" date="2019" name="Sci. Rep.">
        <title>Orb-weaving spider Araneus ventricosus genome elucidates the spidroin gene catalogue.</title>
        <authorList>
            <person name="Kono N."/>
            <person name="Nakamura H."/>
            <person name="Ohtoshi R."/>
            <person name="Moran D.A.P."/>
            <person name="Shinohara A."/>
            <person name="Yoshida Y."/>
            <person name="Fujiwara M."/>
            <person name="Mori M."/>
            <person name="Tomita M."/>
            <person name="Arakawa K."/>
        </authorList>
    </citation>
    <scope>NUCLEOTIDE SEQUENCE [LARGE SCALE GENOMIC DNA]</scope>
</reference>
<keyword evidence="5" id="KW-1185">Reference proteome</keyword>